<sequence>MAEELVDLAAEQANAPAKSGDVINIDVADEGGEANLPVVQGYDWAPYEPRTHETRFRWGNDLGDLVERTKIFGDEVEDGFLRIHPNAWTSMQAFDVLCRAAGLTATMPLFLHFYKTRPTASKDTNASTRRSLGRGPTDPFQAGRPRRSQALPDKIPPRPLIQRLRSPDLPGAVYDIIARTTMSNAEFMARAKTRRRAEDSADDVAASDIHHPPIIIVPATAGDKGKKTKAADSPAGRLSKKSKRTEASGSLATAFLSSEEALRTAGELSLRLSAICTNFPQVDRSRVESLEKELAAAKVELQEKAEFDRLNIMKSEHAKCVGLLKAADDRAREEQLKTKEATDELRKLQRRFDDLSLEHAASVRSAEGWRKKAEEFESELRIADEQVYTQYELGFQNVVDQAVYHYRCPTDQFDVHLGVVEGKLKKVYERLDEVNVPAQTSAPPTADS</sequence>
<accession>A0A4D6LP12</accession>
<evidence type="ECO:0000256" key="1">
    <source>
        <dbReference type="SAM" id="Coils"/>
    </source>
</evidence>
<name>A0A4D6LP12_VIGUN</name>
<evidence type="ECO:0000313" key="4">
    <source>
        <dbReference type="Proteomes" id="UP000501690"/>
    </source>
</evidence>
<organism evidence="3 4">
    <name type="scientific">Vigna unguiculata</name>
    <name type="common">Cowpea</name>
    <dbReference type="NCBI Taxonomy" id="3917"/>
    <lineage>
        <taxon>Eukaryota</taxon>
        <taxon>Viridiplantae</taxon>
        <taxon>Streptophyta</taxon>
        <taxon>Embryophyta</taxon>
        <taxon>Tracheophyta</taxon>
        <taxon>Spermatophyta</taxon>
        <taxon>Magnoliopsida</taxon>
        <taxon>eudicotyledons</taxon>
        <taxon>Gunneridae</taxon>
        <taxon>Pentapetalae</taxon>
        <taxon>rosids</taxon>
        <taxon>fabids</taxon>
        <taxon>Fabales</taxon>
        <taxon>Fabaceae</taxon>
        <taxon>Papilionoideae</taxon>
        <taxon>50 kb inversion clade</taxon>
        <taxon>NPAAA clade</taxon>
        <taxon>indigoferoid/millettioid clade</taxon>
        <taxon>Phaseoleae</taxon>
        <taxon>Vigna</taxon>
    </lineage>
</organism>
<evidence type="ECO:0000256" key="2">
    <source>
        <dbReference type="SAM" id="MobiDB-lite"/>
    </source>
</evidence>
<dbReference type="Proteomes" id="UP000501690">
    <property type="component" value="Linkage Group LG4"/>
</dbReference>
<feature type="compositionally biased region" description="Polar residues" evidence="2">
    <location>
        <begin position="120"/>
        <end position="130"/>
    </location>
</feature>
<proteinExistence type="predicted"/>
<gene>
    <name evidence="3" type="ORF">DEO72_LG4g713</name>
</gene>
<reference evidence="3 4" key="1">
    <citation type="submission" date="2019-04" db="EMBL/GenBank/DDBJ databases">
        <title>An improved genome assembly and genetic linkage map for asparagus bean, Vigna unguiculata ssp. sesquipedialis.</title>
        <authorList>
            <person name="Xia Q."/>
            <person name="Zhang R."/>
            <person name="Dong Y."/>
        </authorList>
    </citation>
    <scope>NUCLEOTIDE SEQUENCE [LARGE SCALE GENOMIC DNA]</scope>
    <source>
        <tissue evidence="3">Leaf</tissue>
    </source>
</reference>
<feature type="coiled-coil region" evidence="1">
    <location>
        <begin position="287"/>
        <end position="386"/>
    </location>
</feature>
<keyword evidence="1" id="KW-0175">Coiled coil</keyword>
<protein>
    <submittedName>
        <fullName evidence="3">Uncharacterized protein</fullName>
    </submittedName>
</protein>
<feature type="region of interest" description="Disordered" evidence="2">
    <location>
        <begin position="221"/>
        <end position="244"/>
    </location>
</feature>
<dbReference type="EMBL" id="CP039348">
    <property type="protein sequence ID" value="QCD89764.1"/>
    <property type="molecule type" value="Genomic_DNA"/>
</dbReference>
<keyword evidence="4" id="KW-1185">Reference proteome</keyword>
<dbReference type="AlphaFoldDB" id="A0A4D6LP12"/>
<evidence type="ECO:0000313" key="3">
    <source>
        <dbReference type="EMBL" id="QCD89764.1"/>
    </source>
</evidence>
<feature type="region of interest" description="Disordered" evidence="2">
    <location>
        <begin position="120"/>
        <end position="164"/>
    </location>
</feature>